<dbReference type="SUPFAM" id="SSF52172">
    <property type="entry name" value="CheY-like"/>
    <property type="match status" value="2"/>
</dbReference>
<dbReference type="SMART" id="SM00267">
    <property type="entry name" value="GGDEF"/>
    <property type="match status" value="1"/>
</dbReference>
<protein>
    <recommendedName>
        <fullName evidence="1">diguanylate cyclase</fullName>
        <ecNumber evidence="1">2.7.7.65</ecNumber>
    </recommendedName>
</protein>
<dbReference type="OrthoDB" id="9812260at2"/>
<dbReference type="PANTHER" id="PTHR45138">
    <property type="entry name" value="REGULATORY COMPONENTS OF SENSORY TRANSDUCTION SYSTEM"/>
    <property type="match status" value="1"/>
</dbReference>
<evidence type="ECO:0000259" key="5">
    <source>
        <dbReference type="PROSITE" id="PS50887"/>
    </source>
</evidence>
<feature type="domain" description="Response regulatory" evidence="4">
    <location>
        <begin position="206"/>
        <end position="324"/>
    </location>
</feature>
<accession>A0A4U7N850</accession>
<dbReference type="InterPro" id="IPR011006">
    <property type="entry name" value="CheY-like_superfamily"/>
</dbReference>
<evidence type="ECO:0000313" key="6">
    <source>
        <dbReference type="EMBL" id="TKZ21536.1"/>
    </source>
</evidence>
<dbReference type="EC" id="2.7.7.65" evidence="1"/>
<dbReference type="InterPro" id="IPR001789">
    <property type="entry name" value="Sig_transdc_resp-reg_receiver"/>
</dbReference>
<reference evidence="6 7" key="1">
    <citation type="submission" date="2019-04" db="EMBL/GenBank/DDBJ databases">
        <title>Genome sequence of Pelagicola litoralis CL-ES2.</title>
        <authorList>
            <person name="Cao J."/>
        </authorList>
    </citation>
    <scope>NUCLEOTIDE SEQUENCE [LARGE SCALE GENOMIC DNA]</scope>
    <source>
        <strain evidence="6 7">CL-ES2</strain>
    </source>
</reference>
<evidence type="ECO:0000256" key="3">
    <source>
        <dbReference type="PROSITE-ProRule" id="PRU00169"/>
    </source>
</evidence>
<feature type="domain" description="Response regulatory" evidence="4">
    <location>
        <begin position="58"/>
        <end position="173"/>
    </location>
</feature>
<evidence type="ECO:0000256" key="1">
    <source>
        <dbReference type="ARBA" id="ARBA00012528"/>
    </source>
</evidence>
<keyword evidence="7" id="KW-1185">Reference proteome</keyword>
<dbReference type="GO" id="GO:0052621">
    <property type="term" value="F:diguanylate cyclase activity"/>
    <property type="evidence" value="ECO:0007669"/>
    <property type="project" value="UniProtKB-EC"/>
</dbReference>
<evidence type="ECO:0000256" key="2">
    <source>
        <dbReference type="ARBA" id="ARBA00034247"/>
    </source>
</evidence>
<dbReference type="NCBIfam" id="TIGR00254">
    <property type="entry name" value="GGDEF"/>
    <property type="match status" value="1"/>
</dbReference>
<dbReference type="GO" id="GO:0000160">
    <property type="term" value="P:phosphorelay signal transduction system"/>
    <property type="evidence" value="ECO:0007669"/>
    <property type="project" value="InterPro"/>
</dbReference>
<organism evidence="6 7">
    <name type="scientific">Shimia litoralis</name>
    <dbReference type="NCBI Taxonomy" id="420403"/>
    <lineage>
        <taxon>Bacteria</taxon>
        <taxon>Pseudomonadati</taxon>
        <taxon>Pseudomonadota</taxon>
        <taxon>Alphaproteobacteria</taxon>
        <taxon>Rhodobacterales</taxon>
        <taxon>Roseobacteraceae</taxon>
    </lineage>
</organism>
<dbReference type="Pfam" id="PF00990">
    <property type="entry name" value="GGDEF"/>
    <property type="match status" value="1"/>
</dbReference>
<dbReference type="InterPro" id="IPR050469">
    <property type="entry name" value="Diguanylate_Cyclase"/>
</dbReference>
<gene>
    <name evidence="6" type="ORF">FAP39_05385</name>
</gene>
<dbReference type="FunFam" id="3.30.70.270:FF:000001">
    <property type="entry name" value="Diguanylate cyclase domain protein"/>
    <property type="match status" value="1"/>
</dbReference>
<comment type="caution">
    <text evidence="6">The sequence shown here is derived from an EMBL/GenBank/DDBJ whole genome shotgun (WGS) entry which is preliminary data.</text>
</comment>
<evidence type="ECO:0000313" key="7">
    <source>
        <dbReference type="Proteomes" id="UP000306575"/>
    </source>
</evidence>
<dbReference type="Gene3D" id="3.40.50.2300">
    <property type="match status" value="1"/>
</dbReference>
<dbReference type="PANTHER" id="PTHR45138:SF9">
    <property type="entry name" value="DIGUANYLATE CYCLASE DGCM-RELATED"/>
    <property type="match status" value="1"/>
</dbReference>
<dbReference type="PROSITE" id="PS50887">
    <property type="entry name" value="GGDEF"/>
    <property type="match status" value="1"/>
</dbReference>
<comment type="catalytic activity">
    <reaction evidence="2">
        <text>2 GTP = 3',3'-c-di-GMP + 2 diphosphate</text>
        <dbReference type="Rhea" id="RHEA:24898"/>
        <dbReference type="ChEBI" id="CHEBI:33019"/>
        <dbReference type="ChEBI" id="CHEBI:37565"/>
        <dbReference type="ChEBI" id="CHEBI:58805"/>
        <dbReference type="EC" id="2.7.7.65"/>
    </reaction>
</comment>
<comment type="caution">
    <text evidence="3">Lacks conserved residue(s) required for the propagation of feature annotation.</text>
</comment>
<dbReference type="InterPro" id="IPR000160">
    <property type="entry name" value="GGDEF_dom"/>
</dbReference>
<dbReference type="Proteomes" id="UP000306575">
    <property type="component" value="Unassembled WGS sequence"/>
</dbReference>
<dbReference type="InterPro" id="IPR043128">
    <property type="entry name" value="Rev_trsase/Diguanyl_cyclase"/>
</dbReference>
<proteinExistence type="predicted"/>
<dbReference type="PROSITE" id="PS50110">
    <property type="entry name" value="RESPONSE_REGULATORY"/>
    <property type="match status" value="2"/>
</dbReference>
<feature type="domain" description="GGDEF" evidence="5">
    <location>
        <begin position="374"/>
        <end position="513"/>
    </location>
</feature>
<dbReference type="AlphaFoldDB" id="A0A4U7N850"/>
<dbReference type="CDD" id="cd01949">
    <property type="entry name" value="GGDEF"/>
    <property type="match status" value="1"/>
</dbReference>
<dbReference type="Pfam" id="PF00072">
    <property type="entry name" value="Response_reg"/>
    <property type="match status" value="1"/>
</dbReference>
<dbReference type="Gene3D" id="3.30.70.270">
    <property type="match status" value="1"/>
</dbReference>
<dbReference type="InterPro" id="IPR029787">
    <property type="entry name" value="Nucleotide_cyclase"/>
</dbReference>
<dbReference type="EMBL" id="SULI01000004">
    <property type="protein sequence ID" value="TKZ21536.1"/>
    <property type="molecule type" value="Genomic_DNA"/>
</dbReference>
<dbReference type="SUPFAM" id="SSF55073">
    <property type="entry name" value="Nucleotide cyclase"/>
    <property type="match status" value="1"/>
</dbReference>
<dbReference type="SMART" id="SM00448">
    <property type="entry name" value="REC"/>
    <property type="match status" value="1"/>
</dbReference>
<sequence length="525" mass="58110">MQKIIIPHQPGQCLQSKSFGCFPRYRHFSLPSKQFLNQCEYKVNQPVCKQSGYPMPGTILILDPLPTNRIVLKVKLSSAFYKVIQAASLQEAIPLIQQENPDLVILSAEMPDDAGFEICRRLKSTIAETTPIMMLSSALTRELRMRALSEGADDALAKPVNDPIFLARIRSLMRNREATEELRLRDQTERVFGFAETSNSFAKQAQILFATPDAATGLQWRTKLKPLVPFAMHHLKLGDALQRMSKTPPPDAFVIALDPASPESGLRLLAEIRARATTRRAGVLIILGQDQQDHIVDALDLGANDVLTDGFHPEEAALRLSTIVQRKRLADRLRQNVQDGLQAAVTDPLTGLYNRRYALPHLARIAAHAQRTRQDFAVMIADIDHFKSVNDRFGHAAGDRVLTEVAKRLRQCLRPVDLLARIGGEEFLIVMPVSTRAAAAQVSSEICAHVSRTPIHISEPAAHVQMTVSIGVVMGNDCAVHSDDAAAKLLEYADKALYDAKSDGRNQAAFQTVPPEFHGLRNAKI</sequence>
<name>A0A4U7N850_9RHOB</name>
<evidence type="ECO:0000259" key="4">
    <source>
        <dbReference type="PROSITE" id="PS50110"/>
    </source>
</evidence>